<dbReference type="Proteomes" id="UP001180845">
    <property type="component" value="Unassembled WGS sequence"/>
</dbReference>
<dbReference type="PROSITE" id="PS50931">
    <property type="entry name" value="HTH_LYSR"/>
    <property type="match status" value="1"/>
</dbReference>
<evidence type="ECO:0000256" key="3">
    <source>
        <dbReference type="ARBA" id="ARBA00023125"/>
    </source>
</evidence>
<dbReference type="PRINTS" id="PR00039">
    <property type="entry name" value="HTHLYSR"/>
</dbReference>
<dbReference type="AlphaFoldDB" id="A0AAE3ZJ08"/>
<dbReference type="Gene3D" id="1.10.10.10">
    <property type="entry name" value="Winged helix-like DNA-binding domain superfamily/Winged helix DNA-binding domain"/>
    <property type="match status" value="1"/>
</dbReference>
<dbReference type="PANTHER" id="PTHR30118">
    <property type="entry name" value="HTH-TYPE TRANSCRIPTIONAL REGULATOR LEUO-RELATED"/>
    <property type="match status" value="1"/>
</dbReference>
<dbReference type="InterPro" id="IPR050389">
    <property type="entry name" value="LysR-type_TF"/>
</dbReference>
<accession>A0AAE3ZJ08</accession>
<dbReference type="Pfam" id="PF00126">
    <property type="entry name" value="HTH_1"/>
    <property type="match status" value="1"/>
</dbReference>
<comment type="caution">
    <text evidence="6">The sequence shown here is derived from an EMBL/GenBank/DDBJ whole genome shotgun (WGS) entry which is preliminary data.</text>
</comment>
<evidence type="ECO:0000256" key="1">
    <source>
        <dbReference type="ARBA" id="ARBA00009437"/>
    </source>
</evidence>
<dbReference type="GO" id="GO:0003677">
    <property type="term" value="F:DNA binding"/>
    <property type="evidence" value="ECO:0007669"/>
    <property type="project" value="UniProtKB-KW"/>
</dbReference>
<evidence type="ECO:0000313" key="6">
    <source>
        <dbReference type="EMBL" id="MDR7303794.1"/>
    </source>
</evidence>
<dbReference type="SUPFAM" id="SSF46785">
    <property type="entry name" value="Winged helix' DNA-binding domain"/>
    <property type="match status" value="1"/>
</dbReference>
<dbReference type="SUPFAM" id="SSF53850">
    <property type="entry name" value="Periplasmic binding protein-like II"/>
    <property type="match status" value="1"/>
</dbReference>
<keyword evidence="2" id="KW-0805">Transcription regulation</keyword>
<gene>
    <name evidence="6" type="ORF">JOF55_003975</name>
</gene>
<dbReference type="RefSeq" id="WP_310276439.1">
    <property type="nucleotide sequence ID" value="NZ_JAVDXW010000001.1"/>
</dbReference>
<comment type="similarity">
    <text evidence="1">Belongs to the LysR transcriptional regulatory family.</text>
</comment>
<keyword evidence="4" id="KW-0804">Transcription</keyword>
<dbReference type="EMBL" id="JAVDXW010000001">
    <property type="protein sequence ID" value="MDR7303794.1"/>
    <property type="molecule type" value="Genomic_DNA"/>
</dbReference>
<dbReference type="GO" id="GO:0003700">
    <property type="term" value="F:DNA-binding transcription factor activity"/>
    <property type="evidence" value="ECO:0007669"/>
    <property type="project" value="InterPro"/>
</dbReference>
<dbReference type="InterPro" id="IPR005119">
    <property type="entry name" value="LysR_subst-bd"/>
</dbReference>
<dbReference type="InterPro" id="IPR036390">
    <property type="entry name" value="WH_DNA-bd_sf"/>
</dbReference>
<keyword evidence="7" id="KW-1185">Reference proteome</keyword>
<organism evidence="6 7">
    <name type="scientific">Haloactinomyces albus</name>
    <dbReference type="NCBI Taxonomy" id="1352928"/>
    <lineage>
        <taxon>Bacteria</taxon>
        <taxon>Bacillati</taxon>
        <taxon>Actinomycetota</taxon>
        <taxon>Actinomycetes</taxon>
        <taxon>Actinopolysporales</taxon>
        <taxon>Actinopolysporaceae</taxon>
        <taxon>Haloactinomyces</taxon>
    </lineage>
</organism>
<name>A0AAE3ZJ08_9ACTN</name>
<proteinExistence type="inferred from homology"/>
<evidence type="ECO:0000313" key="7">
    <source>
        <dbReference type="Proteomes" id="UP001180845"/>
    </source>
</evidence>
<dbReference type="InterPro" id="IPR036388">
    <property type="entry name" value="WH-like_DNA-bd_sf"/>
</dbReference>
<keyword evidence="3 6" id="KW-0238">DNA-binding</keyword>
<dbReference type="PANTHER" id="PTHR30118:SF15">
    <property type="entry name" value="TRANSCRIPTIONAL REGULATORY PROTEIN"/>
    <property type="match status" value="1"/>
</dbReference>
<evidence type="ECO:0000256" key="4">
    <source>
        <dbReference type="ARBA" id="ARBA00023163"/>
    </source>
</evidence>
<protein>
    <submittedName>
        <fullName evidence="6">DNA-binding transcriptional LysR family regulator</fullName>
    </submittedName>
</protein>
<dbReference type="InterPro" id="IPR000847">
    <property type="entry name" value="LysR_HTH_N"/>
</dbReference>
<sequence>MTDFDLNLVRIFVLLYETRNVTATAEAVHVSQPTVSYSLGKLRRHFGDELFRRSRHGLVPTAVADRLYEPLQQSLAGIQHAIAPTRAFDPVTSHARFTIGLSDLGEASLLPRLLGPLQEQAPGVSLMVRPLDTSDSPRQLSRGEVDAFIATPILSSPQSRRIPLFSEGYFAMVASNHPRLRGESVSAAQLRAERHILVDGPSGHVGPKLALETLELLDHVALQVAKFSVLPYLVQRSEMVAIVPAYAGRAYAASHPVRLLQLPISLEPLEIALYALPERSRSPAQRWLVDFLHRTLAEK</sequence>
<evidence type="ECO:0000259" key="5">
    <source>
        <dbReference type="PROSITE" id="PS50931"/>
    </source>
</evidence>
<feature type="domain" description="HTH lysR-type" evidence="5">
    <location>
        <begin position="4"/>
        <end position="61"/>
    </location>
</feature>
<evidence type="ECO:0000256" key="2">
    <source>
        <dbReference type="ARBA" id="ARBA00023015"/>
    </source>
</evidence>
<dbReference type="Pfam" id="PF03466">
    <property type="entry name" value="LysR_substrate"/>
    <property type="match status" value="1"/>
</dbReference>
<dbReference type="Gene3D" id="3.40.190.10">
    <property type="entry name" value="Periplasmic binding protein-like II"/>
    <property type="match status" value="2"/>
</dbReference>
<reference evidence="6" key="1">
    <citation type="submission" date="2023-07" db="EMBL/GenBank/DDBJ databases">
        <title>Sequencing the genomes of 1000 actinobacteria strains.</title>
        <authorList>
            <person name="Klenk H.-P."/>
        </authorList>
    </citation>
    <scope>NUCLEOTIDE SEQUENCE</scope>
    <source>
        <strain evidence="6">DSM 45977</strain>
    </source>
</reference>